<evidence type="ECO:0000256" key="3">
    <source>
        <dbReference type="ARBA" id="ARBA00022801"/>
    </source>
</evidence>
<evidence type="ECO:0000256" key="7">
    <source>
        <dbReference type="PROSITE-ProRule" id="PRU00023"/>
    </source>
</evidence>
<evidence type="ECO:0000256" key="6">
    <source>
        <dbReference type="ARBA" id="ARBA00023422"/>
    </source>
</evidence>
<dbReference type="InterPro" id="IPR016035">
    <property type="entry name" value="Acyl_Trfase/lysoPLipase"/>
</dbReference>
<dbReference type="GO" id="GO:2000304">
    <property type="term" value="P:positive regulation of ceramide biosynthetic process"/>
    <property type="evidence" value="ECO:0007669"/>
    <property type="project" value="TreeGrafter"/>
</dbReference>
<protein>
    <recommendedName>
        <fullName evidence="1">phospholipase A2</fullName>
        <ecNumber evidence="1">3.1.1.4</ecNumber>
    </recommendedName>
</protein>
<reference evidence="10" key="1">
    <citation type="submission" date="2013-12" db="EMBL/GenBank/DDBJ databases">
        <authorList>
            <person name="Aslett M."/>
        </authorList>
    </citation>
    <scope>NUCLEOTIDE SEQUENCE [LARGE SCALE GENOMIC DNA]</scope>
    <source>
        <strain evidence="10">Lindley</strain>
    </source>
</reference>
<dbReference type="SMART" id="SM00248">
    <property type="entry name" value="ANK"/>
    <property type="match status" value="2"/>
</dbReference>
<dbReference type="InterPro" id="IPR002110">
    <property type="entry name" value="Ankyrin_rpt"/>
</dbReference>
<comment type="catalytic activity">
    <reaction evidence="6">
        <text>a 1,2-diacyl-sn-glycero-3-phosphocholine + H2O = a 1-acyl-sn-glycero-3-phosphocholine + a fatty acid + H(+)</text>
        <dbReference type="Rhea" id="RHEA:15801"/>
        <dbReference type="ChEBI" id="CHEBI:15377"/>
        <dbReference type="ChEBI" id="CHEBI:15378"/>
        <dbReference type="ChEBI" id="CHEBI:28868"/>
        <dbReference type="ChEBI" id="CHEBI:57643"/>
        <dbReference type="ChEBI" id="CHEBI:58168"/>
        <dbReference type="EC" id="3.1.1.4"/>
    </reaction>
    <physiologicalReaction direction="left-to-right" evidence="6">
        <dbReference type="Rhea" id="RHEA:15802"/>
    </physiologicalReaction>
</comment>
<comment type="caution">
    <text evidence="8">Lacks conserved residue(s) required for the propagation of feature annotation.</text>
</comment>
<feature type="domain" description="PNPLA" evidence="9">
    <location>
        <begin position="181"/>
        <end position="388"/>
    </location>
</feature>
<dbReference type="Gene3D" id="3.40.1090.10">
    <property type="entry name" value="Cytosolic phospholipase A2 catalytic domain"/>
    <property type="match status" value="1"/>
</dbReference>
<proteinExistence type="predicted"/>
<dbReference type="PANTHER" id="PTHR24139">
    <property type="entry name" value="CALCIUM-INDEPENDENT PHOSPHOLIPASE A2"/>
    <property type="match status" value="1"/>
</dbReference>
<evidence type="ECO:0000256" key="2">
    <source>
        <dbReference type="ARBA" id="ARBA00022737"/>
    </source>
</evidence>
<keyword evidence="4 7" id="KW-0040">ANK repeat</keyword>
<dbReference type="SUPFAM" id="SSF48403">
    <property type="entry name" value="Ankyrin repeat"/>
    <property type="match status" value="1"/>
</dbReference>
<accession>A0A183CDX9</accession>
<dbReference type="InterPro" id="IPR002641">
    <property type="entry name" value="PNPLA_dom"/>
</dbReference>
<dbReference type="WBParaSite" id="GPLIN_001108300">
    <property type="protein sequence ID" value="GPLIN_001108300"/>
    <property type="gene ID" value="GPLIN_001108300"/>
</dbReference>
<keyword evidence="3 8" id="KW-0378">Hydrolase</keyword>
<evidence type="ECO:0000256" key="4">
    <source>
        <dbReference type="ARBA" id="ARBA00023043"/>
    </source>
</evidence>
<keyword evidence="8" id="KW-0442">Lipid degradation</keyword>
<evidence type="ECO:0000256" key="1">
    <source>
        <dbReference type="ARBA" id="ARBA00013278"/>
    </source>
</evidence>
<dbReference type="SUPFAM" id="SSF52151">
    <property type="entry name" value="FabD/lysophospholipase-like"/>
    <property type="match status" value="1"/>
</dbReference>
<feature type="repeat" description="ANK" evidence="7">
    <location>
        <begin position="82"/>
        <end position="114"/>
    </location>
</feature>
<dbReference type="GO" id="GO:0052816">
    <property type="term" value="F:long-chain fatty acyl-CoA hydrolase activity"/>
    <property type="evidence" value="ECO:0007669"/>
    <property type="project" value="TreeGrafter"/>
</dbReference>
<dbReference type="EC" id="3.1.1.4" evidence="1"/>
<organism evidence="10 11">
    <name type="scientific">Globodera pallida</name>
    <name type="common">Potato cyst nematode worm</name>
    <name type="synonym">Heterodera pallida</name>
    <dbReference type="NCBI Taxonomy" id="36090"/>
    <lineage>
        <taxon>Eukaryota</taxon>
        <taxon>Metazoa</taxon>
        <taxon>Ecdysozoa</taxon>
        <taxon>Nematoda</taxon>
        <taxon>Chromadorea</taxon>
        <taxon>Rhabditida</taxon>
        <taxon>Tylenchina</taxon>
        <taxon>Tylenchomorpha</taxon>
        <taxon>Tylenchoidea</taxon>
        <taxon>Heteroderidae</taxon>
        <taxon>Heteroderinae</taxon>
        <taxon>Globodera</taxon>
    </lineage>
</organism>
<dbReference type="Pfam" id="PF01734">
    <property type="entry name" value="Patatin"/>
    <property type="match status" value="1"/>
</dbReference>
<feature type="active site" description="Nucleophile" evidence="8">
    <location>
        <position position="226"/>
    </location>
</feature>
<keyword evidence="5 8" id="KW-0443">Lipid metabolism</keyword>
<reference evidence="10" key="2">
    <citation type="submission" date="2014-05" db="EMBL/GenBank/DDBJ databases">
        <title>The genome and life-stage specific transcriptomes of Globodera pallida elucidate key aspects of plant parasitism by a cyst nematode.</title>
        <authorList>
            <person name="Cotton J.A."/>
            <person name="Lilley C.J."/>
            <person name="Jones L.M."/>
            <person name="Kikuchi T."/>
            <person name="Reid A.J."/>
            <person name="Thorpe P."/>
            <person name="Tsai I.J."/>
            <person name="Beasley H."/>
            <person name="Blok V."/>
            <person name="Cock P.J.A."/>
            <person name="Van den Akker S.E."/>
            <person name="Holroyd N."/>
            <person name="Hunt M."/>
            <person name="Mantelin S."/>
            <person name="Naghra H."/>
            <person name="Pain A."/>
            <person name="Palomares-Rius J.E."/>
            <person name="Zarowiecki M."/>
            <person name="Berriman M."/>
            <person name="Jones J.T."/>
            <person name="Urwin P.E."/>
        </authorList>
    </citation>
    <scope>NUCLEOTIDE SEQUENCE [LARGE SCALE GENOMIC DNA]</scope>
    <source>
        <strain evidence="10">Lindley</strain>
    </source>
</reference>
<keyword evidence="10" id="KW-1185">Reference proteome</keyword>
<dbReference type="Gene3D" id="1.25.40.20">
    <property type="entry name" value="Ankyrin repeat-containing domain"/>
    <property type="match status" value="1"/>
</dbReference>
<evidence type="ECO:0000313" key="11">
    <source>
        <dbReference type="WBParaSite" id="GPLIN_001108300"/>
    </source>
</evidence>
<dbReference type="PANTHER" id="PTHR24139:SF34">
    <property type="entry name" value="85_88 KDA CALCIUM-INDEPENDENT PHOSPHOLIPASE A2"/>
    <property type="match status" value="1"/>
</dbReference>
<evidence type="ECO:0000313" key="10">
    <source>
        <dbReference type="Proteomes" id="UP000050741"/>
    </source>
</evidence>
<dbReference type="InterPro" id="IPR036770">
    <property type="entry name" value="Ankyrin_rpt-contain_sf"/>
</dbReference>
<dbReference type="AlphaFoldDB" id="A0A183CDX9"/>
<feature type="active site" description="Proton acceptor" evidence="8">
    <location>
        <position position="375"/>
    </location>
</feature>
<keyword evidence="2" id="KW-0677">Repeat</keyword>
<evidence type="ECO:0000256" key="5">
    <source>
        <dbReference type="ARBA" id="ARBA00023098"/>
    </source>
</evidence>
<sequence length="453" mass="50701">MEFVAQLFNTITGRSDEHVFDNQNLFFGFTRDEMAEEGLAREHLDRKRNGTTALINAVKRTDLDGCLQLLSFGASVFQQDSNNVSPIQHAIAGTSVRIVKLLLCFGADFDLDTSLKCGHNQIRDLVTRLRKRKTTGLVRSGSSSKTANKRSMVECIQAEQQKVSMAFQRNKPDSAQYLRLLSLDGGGVRGLVLIQMLLEIQHLVDGTQKHEKSFVERHFDWISGTSTGAIVALALADKTELLDCLRLYLRLKDEIFGAEAKARLGGYKAENIEVFLQEHFGSRTMNQLKSGVKVFVTATKAKNIPVKLVLFRNYESALSNKSPNDSSVFGAYTNAKTIIVNQVCASDGRIVDADRMLCHLQNAPYFRLTPQLEVDVPLDTIDNCAIVDLLFEAKMHINYRRTGDGPANAHSTLFRIRIQFGKSCMTEQSQGLDQLKCKTLNNYFDFIISLTDQ</sequence>
<dbReference type="GO" id="GO:0047499">
    <property type="term" value="F:calcium-independent phospholipase A2 activity"/>
    <property type="evidence" value="ECO:0007669"/>
    <property type="project" value="InterPro"/>
</dbReference>
<reference evidence="11" key="3">
    <citation type="submission" date="2016-06" db="UniProtKB">
        <authorList>
            <consortium name="WormBaseParasite"/>
        </authorList>
    </citation>
    <scope>IDENTIFICATION</scope>
</reference>
<evidence type="ECO:0000259" key="9">
    <source>
        <dbReference type="PROSITE" id="PS51635"/>
    </source>
</evidence>
<name>A0A183CDX9_GLOPA</name>
<feature type="short sequence motif" description="GXGXXG" evidence="8">
    <location>
        <begin position="185"/>
        <end position="190"/>
    </location>
</feature>
<dbReference type="InterPro" id="IPR047148">
    <property type="entry name" value="PLPL9"/>
</dbReference>
<evidence type="ECO:0000256" key="8">
    <source>
        <dbReference type="PROSITE-ProRule" id="PRU01161"/>
    </source>
</evidence>
<dbReference type="GO" id="GO:0016042">
    <property type="term" value="P:lipid catabolic process"/>
    <property type="evidence" value="ECO:0007669"/>
    <property type="project" value="UniProtKB-UniRule"/>
</dbReference>
<dbReference type="Proteomes" id="UP000050741">
    <property type="component" value="Unassembled WGS sequence"/>
</dbReference>
<dbReference type="PROSITE" id="PS51635">
    <property type="entry name" value="PNPLA"/>
    <property type="match status" value="1"/>
</dbReference>
<feature type="short sequence motif" description="GXSXG" evidence="8">
    <location>
        <begin position="224"/>
        <end position="228"/>
    </location>
</feature>
<dbReference type="PROSITE" id="PS50088">
    <property type="entry name" value="ANK_REPEAT"/>
    <property type="match status" value="1"/>
</dbReference>
<dbReference type="GO" id="GO:0005739">
    <property type="term" value="C:mitochondrion"/>
    <property type="evidence" value="ECO:0007669"/>
    <property type="project" value="TreeGrafter"/>
</dbReference>